<feature type="compositionally biased region" description="Polar residues" evidence="4">
    <location>
        <begin position="1"/>
        <end position="15"/>
    </location>
</feature>
<dbReference type="Proteomes" id="UP000030680">
    <property type="component" value="Unassembled WGS sequence"/>
</dbReference>
<evidence type="ECO:0000259" key="5">
    <source>
        <dbReference type="SMART" id="SM00653"/>
    </source>
</evidence>
<dbReference type="SUPFAM" id="SSF100966">
    <property type="entry name" value="Translation initiation factor 2 beta, aIF2beta, N-terminal domain"/>
    <property type="match status" value="1"/>
</dbReference>
<dbReference type="GO" id="GO:0003743">
    <property type="term" value="F:translation initiation factor activity"/>
    <property type="evidence" value="ECO:0007669"/>
    <property type="project" value="UniProtKB-KW"/>
</dbReference>
<sequence>MDDQTLEGSFENQPTLFDPTQKKKKKKSKQVSSEATPETPEVGVTEDLEGLSLGENGREDNENNSEVEEEDNQDAPAQLNFGKKKKKKKKVTFGDEQPEVQNTGNDFEKLATEESPWSKTDRDYTYQELLRRIFDFLHGKHPSLAGESRKKFTLRPPQIAREGSKKTVFMNFGDICKSIHRQPEHLLAYMSTEMGTTGNLQEGGRLVLKGRFQPKGIENVLRRYILEYVICKSCRSPESTLMRDANTRLYFLQCESCGATRSVTPIRQGYVAQIGRRKRD</sequence>
<comment type="similarity">
    <text evidence="1">Belongs to the eIF-2-beta/eIF-5 family.</text>
</comment>
<evidence type="ECO:0000256" key="2">
    <source>
        <dbReference type="ARBA" id="ARBA00022540"/>
    </source>
</evidence>
<name>M2XI55_GALSU</name>
<dbReference type="Gramene" id="EME29772">
    <property type="protein sequence ID" value="EME29772"/>
    <property type="gene ID" value="Gasu_27750"/>
</dbReference>
<feature type="compositionally biased region" description="Basic residues" evidence="4">
    <location>
        <begin position="82"/>
        <end position="91"/>
    </location>
</feature>
<evidence type="ECO:0000313" key="6">
    <source>
        <dbReference type="EMBL" id="EME29772.1"/>
    </source>
</evidence>
<dbReference type="AlphaFoldDB" id="M2XI55"/>
<dbReference type="Gene3D" id="3.30.30.170">
    <property type="match status" value="1"/>
</dbReference>
<dbReference type="Pfam" id="PF01873">
    <property type="entry name" value="eIF-5_eIF-2B"/>
    <property type="match status" value="1"/>
</dbReference>
<dbReference type="OrthoDB" id="10255414at2759"/>
<dbReference type="GO" id="GO:0003729">
    <property type="term" value="F:mRNA binding"/>
    <property type="evidence" value="ECO:0007669"/>
    <property type="project" value="TreeGrafter"/>
</dbReference>
<dbReference type="InterPro" id="IPR045196">
    <property type="entry name" value="IF2/IF5"/>
</dbReference>
<evidence type="ECO:0000256" key="1">
    <source>
        <dbReference type="ARBA" id="ARBA00010397"/>
    </source>
</evidence>
<organism evidence="6 7">
    <name type="scientific">Galdieria sulphuraria</name>
    <name type="common">Red alga</name>
    <dbReference type="NCBI Taxonomy" id="130081"/>
    <lineage>
        <taxon>Eukaryota</taxon>
        <taxon>Rhodophyta</taxon>
        <taxon>Bangiophyceae</taxon>
        <taxon>Galdieriales</taxon>
        <taxon>Galdieriaceae</taxon>
        <taxon>Galdieria</taxon>
    </lineage>
</organism>
<dbReference type="OMA" id="WPDYTYE"/>
<dbReference type="STRING" id="130081.M2XI55"/>
<dbReference type="EMBL" id="KB454505">
    <property type="protein sequence ID" value="EME29772.1"/>
    <property type="molecule type" value="Genomic_DNA"/>
</dbReference>
<dbReference type="KEGG" id="gsl:Gasu_27750"/>
<dbReference type="GO" id="GO:0031369">
    <property type="term" value="F:translation initiation factor binding"/>
    <property type="evidence" value="ECO:0007669"/>
    <property type="project" value="TreeGrafter"/>
</dbReference>
<proteinExistence type="inferred from homology"/>
<keyword evidence="3" id="KW-0648">Protein biosynthesis</keyword>
<dbReference type="eggNOG" id="KOG2768">
    <property type="taxonomic scope" value="Eukaryota"/>
</dbReference>
<evidence type="ECO:0000256" key="3">
    <source>
        <dbReference type="ARBA" id="ARBA00022917"/>
    </source>
</evidence>
<dbReference type="GO" id="GO:0005850">
    <property type="term" value="C:eukaryotic translation initiation factor 2 complex"/>
    <property type="evidence" value="ECO:0007669"/>
    <property type="project" value="TreeGrafter"/>
</dbReference>
<reference evidence="7" key="1">
    <citation type="journal article" date="2013" name="Science">
        <title>Gene transfer from bacteria and archaea facilitated evolution of an extremophilic eukaryote.</title>
        <authorList>
            <person name="Schonknecht G."/>
            <person name="Chen W.H."/>
            <person name="Ternes C.M."/>
            <person name="Barbier G.G."/>
            <person name="Shrestha R.P."/>
            <person name="Stanke M."/>
            <person name="Brautigam A."/>
            <person name="Baker B.J."/>
            <person name="Banfield J.F."/>
            <person name="Garavito R.M."/>
            <person name="Carr K."/>
            <person name="Wilkerson C."/>
            <person name="Rensing S.A."/>
            <person name="Gagneul D."/>
            <person name="Dickenson N.E."/>
            <person name="Oesterhelt C."/>
            <person name="Lercher M.J."/>
            <person name="Weber A.P."/>
        </authorList>
    </citation>
    <scope>NUCLEOTIDE SEQUENCE [LARGE SCALE GENOMIC DNA]</scope>
    <source>
        <strain evidence="7">074W</strain>
    </source>
</reference>
<dbReference type="RefSeq" id="XP_005706292.1">
    <property type="nucleotide sequence ID" value="XM_005706235.1"/>
</dbReference>
<gene>
    <name evidence="6" type="ORF">Gasu_27750</name>
</gene>
<feature type="domain" description="Translation initiation factor IF2/IF5" evidence="5">
    <location>
        <begin position="149"/>
        <end position="260"/>
    </location>
</feature>
<feature type="region of interest" description="Disordered" evidence="4">
    <location>
        <begin position="1"/>
        <end position="115"/>
    </location>
</feature>
<dbReference type="InterPro" id="IPR016190">
    <property type="entry name" value="Transl_init_fac_IF2/IF5_Zn-bd"/>
</dbReference>
<dbReference type="FunFam" id="3.30.30.170:FF:000001">
    <property type="entry name" value="Eukaryotic translation initiation factor 2 subunit"/>
    <property type="match status" value="1"/>
</dbReference>
<evidence type="ECO:0000256" key="4">
    <source>
        <dbReference type="SAM" id="MobiDB-lite"/>
    </source>
</evidence>
<dbReference type="GO" id="GO:0001731">
    <property type="term" value="P:formation of translation preinitiation complex"/>
    <property type="evidence" value="ECO:0007669"/>
    <property type="project" value="TreeGrafter"/>
</dbReference>
<accession>M2XI55</accession>
<dbReference type="GeneID" id="17088543"/>
<keyword evidence="7" id="KW-1185">Reference proteome</keyword>
<dbReference type="SUPFAM" id="SSF75689">
    <property type="entry name" value="Zinc-binding domain of translation initiation factor 2 beta"/>
    <property type="match status" value="1"/>
</dbReference>
<dbReference type="InterPro" id="IPR002735">
    <property type="entry name" value="Transl_init_fac_IF2/IF5_dom"/>
</dbReference>
<protein>
    <submittedName>
        <fullName evidence="6">Translation initiation factor eIF-2 beta subunit</fullName>
    </submittedName>
</protein>
<dbReference type="PANTHER" id="PTHR23001:SF3">
    <property type="entry name" value="EUKARYOTIC TRANSLATION INITIATION FACTOR 2 SUBUNIT 2"/>
    <property type="match status" value="1"/>
</dbReference>
<evidence type="ECO:0000313" key="7">
    <source>
        <dbReference type="Proteomes" id="UP000030680"/>
    </source>
</evidence>
<keyword evidence="2 6" id="KW-0396">Initiation factor</keyword>
<feature type="compositionally biased region" description="Acidic residues" evidence="4">
    <location>
        <begin position="62"/>
        <end position="73"/>
    </location>
</feature>
<dbReference type="SMART" id="SM00653">
    <property type="entry name" value="eIF2B_5"/>
    <property type="match status" value="1"/>
</dbReference>
<dbReference type="PANTHER" id="PTHR23001">
    <property type="entry name" value="EUKARYOTIC TRANSLATION INITIATION FACTOR"/>
    <property type="match status" value="1"/>
</dbReference>
<dbReference type="InterPro" id="IPR016189">
    <property type="entry name" value="Transl_init_fac_IF2/IF5_N"/>
</dbReference>